<feature type="transmembrane region" description="Helical" evidence="1">
    <location>
        <begin position="202"/>
        <end position="220"/>
    </location>
</feature>
<evidence type="ECO:0000256" key="1">
    <source>
        <dbReference type="SAM" id="Phobius"/>
    </source>
</evidence>
<dbReference type="Proteomes" id="UP001501510">
    <property type="component" value="Unassembled WGS sequence"/>
</dbReference>
<feature type="transmembrane region" description="Helical" evidence="1">
    <location>
        <begin position="226"/>
        <end position="246"/>
    </location>
</feature>
<organism evidence="3 4">
    <name type="scientific">Clostridium oceanicum</name>
    <dbReference type="NCBI Taxonomy" id="1543"/>
    <lineage>
        <taxon>Bacteria</taxon>
        <taxon>Bacillati</taxon>
        <taxon>Bacillota</taxon>
        <taxon>Clostridia</taxon>
        <taxon>Eubacteriales</taxon>
        <taxon>Clostridiaceae</taxon>
        <taxon>Clostridium</taxon>
    </lineage>
</organism>
<dbReference type="EMBL" id="BAAACG010000010">
    <property type="protein sequence ID" value="GAA0741362.1"/>
    <property type="molecule type" value="Genomic_DNA"/>
</dbReference>
<feature type="transmembrane region" description="Helical" evidence="1">
    <location>
        <begin position="113"/>
        <end position="137"/>
    </location>
</feature>
<keyword evidence="1" id="KW-0472">Membrane</keyword>
<sequence length="260" mass="29178">MENAVQKKKMKATYIIMIINIAMISASSYIMKAVFGYSYLDEGFLKAVWIPQTIYCIFIFFVIKKYYSFEEVGFRKINKKGFLPIIPNIIVILLMLLVTSLEIPSVNTSQKTLIISALGGTLLVGFTEEVMFRGVLLQRYLENGQIKKGIIISSLMFSLMHCSNILSGQSIAKTGGQLVVTFIMGLFFATISVKLNNIVVPILYHFLWDFSVISLGIIGINNAPLLAMLSSVANVLGIIVMVKILIKEKFFEGKKLEYNR</sequence>
<evidence type="ECO:0000313" key="4">
    <source>
        <dbReference type="Proteomes" id="UP001501510"/>
    </source>
</evidence>
<keyword evidence="3" id="KW-0645">Protease</keyword>
<dbReference type="InterPro" id="IPR052710">
    <property type="entry name" value="CAAX_protease"/>
</dbReference>
<keyword evidence="1" id="KW-1133">Transmembrane helix</keyword>
<evidence type="ECO:0000313" key="3">
    <source>
        <dbReference type="EMBL" id="GAA0741362.1"/>
    </source>
</evidence>
<dbReference type="InterPro" id="IPR003675">
    <property type="entry name" value="Rce1/LyrA-like_dom"/>
</dbReference>
<keyword evidence="3" id="KW-0378">Hydrolase</keyword>
<feature type="domain" description="CAAX prenyl protease 2/Lysostaphin resistance protein A-like" evidence="2">
    <location>
        <begin position="113"/>
        <end position="210"/>
    </location>
</feature>
<gene>
    <name evidence="3" type="ORF">GCM10008906_22400</name>
</gene>
<feature type="transmembrane region" description="Helical" evidence="1">
    <location>
        <begin position="12"/>
        <end position="31"/>
    </location>
</feature>
<dbReference type="RefSeq" id="WP_343761674.1">
    <property type="nucleotide sequence ID" value="NZ_BAAACG010000010.1"/>
</dbReference>
<protein>
    <submittedName>
        <fullName evidence="3">CPBP family intramembrane metalloprotease</fullName>
    </submittedName>
</protein>
<proteinExistence type="predicted"/>
<dbReference type="GO" id="GO:0008237">
    <property type="term" value="F:metallopeptidase activity"/>
    <property type="evidence" value="ECO:0007669"/>
    <property type="project" value="UniProtKB-KW"/>
</dbReference>
<dbReference type="PANTHER" id="PTHR36435:SF1">
    <property type="entry name" value="CAAX AMINO TERMINAL PROTEASE FAMILY PROTEIN"/>
    <property type="match status" value="1"/>
</dbReference>
<feature type="transmembrane region" description="Helical" evidence="1">
    <location>
        <begin position="43"/>
        <end position="62"/>
    </location>
</feature>
<feature type="transmembrane region" description="Helical" evidence="1">
    <location>
        <begin position="178"/>
        <end position="195"/>
    </location>
</feature>
<name>A0ABN1JJX1_9CLOT</name>
<feature type="transmembrane region" description="Helical" evidence="1">
    <location>
        <begin position="82"/>
        <end position="101"/>
    </location>
</feature>
<feature type="transmembrane region" description="Helical" evidence="1">
    <location>
        <begin position="149"/>
        <end position="166"/>
    </location>
</feature>
<reference evidence="3 4" key="1">
    <citation type="journal article" date="2019" name="Int. J. Syst. Evol. Microbiol.">
        <title>The Global Catalogue of Microorganisms (GCM) 10K type strain sequencing project: providing services to taxonomists for standard genome sequencing and annotation.</title>
        <authorList>
            <consortium name="The Broad Institute Genomics Platform"/>
            <consortium name="The Broad Institute Genome Sequencing Center for Infectious Disease"/>
            <person name="Wu L."/>
            <person name="Ma J."/>
        </authorList>
    </citation>
    <scope>NUCLEOTIDE SEQUENCE [LARGE SCALE GENOMIC DNA]</scope>
    <source>
        <strain evidence="3 4">JCM 1407</strain>
    </source>
</reference>
<comment type="caution">
    <text evidence="3">The sequence shown here is derived from an EMBL/GenBank/DDBJ whole genome shotgun (WGS) entry which is preliminary data.</text>
</comment>
<evidence type="ECO:0000259" key="2">
    <source>
        <dbReference type="Pfam" id="PF02517"/>
    </source>
</evidence>
<accession>A0ABN1JJX1</accession>
<keyword evidence="1" id="KW-0812">Transmembrane</keyword>
<keyword evidence="4" id="KW-1185">Reference proteome</keyword>
<keyword evidence="3" id="KW-0482">Metalloprotease</keyword>
<dbReference type="PANTHER" id="PTHR36435">
    <property type="entry name" value="SLR1288 PROTEIN"/>
    <property type="match status" value="1"/>
</dbReference>
<dbReference type="Pfam" id="PF02517">
    <property type="entry name" value="Rce1-like"/>
    <property type="match status" value="1"/>
</dbReference>